<accession>A0ABQ2DYA1</accession>
<name>A0ABQ2DYA1_9BACI</name>
<proteinExistence type="predicted"/>
<evidence type="ECO:0000313" key="2">
    <source>
        <dbReference type="EMBL" id="GGJ77010.1"/>
    </source>
</evidence>
<organism evidence="2 3">
    <name type="scientific">Virgibacillus kapii</name>
    <dbReference type="NCBI Taxonomy" id="1638645"/>
    <lineage>
        <taxon>Bacteria</taxon>
        <taxon>Bacillati</taxon>
        <taxon>Bacillota</taxon>
        <taxon>Bacilli</taxon>
        <taxon>Bacillales</taxon>
        <taxon>Bacillaceae</taxon>
        <taxon>Virgibacillus</taxon>
    </lineage>
</organism>
<keyword evidence="3" id="KW-1185">Reference proteome</keyword>
<protein>
    <submittedName>
        <fullName evidence="2">Uncharacterized protein</fullName>
    </submittedName>
</protein>
<dbReference type="Proteomes" id="UP000634435">
    <property type="component" value="Unassembled WGS sequence"/>
</dbReference>
<evidence type="ECO:0000313" key="3">
    <source>
        <dbReference type="Proteomes" id="UP000634435"/>
    </source>
</evidence>
<dbReference type="RefSeq" id="WP_160807714.1">
    <property type="nucleotide sequence ID" value="NZ_BMPN01000014.1"/>
</dbReference>
<reference evidence="3" key="1">
    <citation type="journal article" date="2019" name="Int. J. Syst. Evol. Microbiol.">
        <title>The Global Catalogue of Microorganisms (GCM) 10K type strain sequencing project: providing services to taxonomists for standard genome sequencing and annotation.</title>
        <authorList>
            <consortium name="The Broad Institute Genomics Platform"/>
            <consortium name="The Broad Institute Genome Sequencing Center for Infectious Disease"/>
            <person name="Wu L."/>
            <person name="Ma J."/>
        </authorList>
    </citation>
    <scope>NUCLEOTIDE SEQUENCE [LARGE SCALE GENOMIC DNA]</scope>
    <source>
        <strain evidence="3">JCM 30071</strain>
    </source>
</reference>
<keyword evidence="1" id="KW-0472">Membrane</keyword>
<dbReference type="EMBL" id="BMPN01000014">
    <property type="protein sequence ID" value="GGJ77010.1"/>
    <property type="molecule type" value="Genomic_DNA"/>
</dbReference>
<keyword evidence="1" id="KW-1133">Transmembrane helix</keyword>
<sequence length="220" mass="24696">MNRQLKNLKSNFEKKIPTTFTIDDKQRIFENIKDNTGKRRSSTYHVFPRIITGMAIITLVFIGFVFINSETPNPIGDGRGNASGPTETYKESIKEGQQERSIIEEELTVNGKSDPAKYPSNSHLYMAHLLAASLSGNTEVDNGGKPIDKEEIESTLEGVSEELSQIKYEGERKSELQNVIDLTDQAINSDPQKGDEILSKIHTILHELDNHFNTNPFIDS</sequence>
<evidence type="ECO:0000256" key="1">
    <source>
        <dbReference type="SAM" id="Phobius"/>
    </source>
</evidence>
<feature type="transmembrane region" description="Helical" evidence="1">
    <location>
        <begin position="46"/>
        <end position="67"/>
    </location>
</feature>
<comment type="caution">
    <text evidence="2">The sequence shown here is derived from an EMBL/GenBank/DDBJ whole genome shotgun (WGS) entry which is preliminary data.</text>
</comment>
<keyword evidence="1" id="KW-0812">Transmembrane</keyword>
<gene>
    <name evidence="2" type="ORF">GCM10007111_43350</name>
</gene>